<feature type="transmembrane region" description="Helical" evidence="8">
    <location>
        <begin position="403"/>
        <end position="422"/>
    </location>
</feature>
<proteinExistence type="inferred from homology"/>
<dbReference type="InterPro" id="IPR051449">
    <property type="entry name" value="ABC-2_transporter_component"/>
</dbReference>
<dbReference type="Pfam" id="PF12698">
    <property type="entry name" value="ABC2_membrane_3"/>
    <property type="match status" value="1"/>
</dbReference>
<feature type="transmembrane region" description="Helical" evidence="8">
    <location>
        <begin position="349"/>
        <end position="369"/>
    </location>
</feature>
<keyword evidence="11" id="KW-1185">Reference proteome</keyword>
<feature type="domain" description="ABC transmembrane type-2" evidence="9">
    <location>
        <begin position="193"/>
        <end position="428"/>
    </location>
</feature>
<dbReference type="AlphaFoldDB" id="A0A327YYZ0"/>
<comment type="similarity">
    <text evidence="2">Belongs to the ABC-2 integral membrane protein family.</text>
</comment>
<accession>A0A327YYZ0</accession>
<keyword evidence="7 8" id="KW-0472">Membrane</keyword>
<comment type="subcellular location">
    <subcellularLocation>
        <location evidence="1">Cell membrane</location>
        <topology evidence="1">Multi-pass membrane protein</topology>
    </subcellularLocation>
</comment>
<name>A0A327YYZ0_9FLAO</name>
<dbReference type="InterPro" id="IPR013525">
    <property type="entry name" value="ABC2_TM"/>
</dbReference>
<comment type="caution">
    <text evidence="10">The sequence shown here is derived from an EMBL/GenBank/DDBJ whole genome shotgun (WGS) entry which is preliminary data.</text>
</comment>
<dbReference type="GO" id="GO:0140359">
    <property type="term" value="F:ABC-type transporter activity"/>
    <property type="evidence" value="ECO:0007669"/>
    <property type="project" value="InterPro"/>
</dbReference>
<feature type="transmembrane region" description="Helical" evidence="8">
    <location>
        <begin position="315"/>
        <end position="337"/>
    </location>
</feature>
<dbReference type="Proteomes" id="UP000249620">
    <property type="component" value="Unassembled WGS sequence"/>
</dbReference>
<evidence type="ECO:0000313" key="11">
    <source>
        <dbReference type="Proteomes" id="UP000249620"/>
    </source>
</evidence>
<keyword evidence="4" id="KW-1003">Cell membrane</keyword>
<evidence type="ECO:0000313" key="10">
    <source>
        <dbReference type="EMBL" id="RAK24975.1"/>
    </source>
</evidence>
<dbReference type="GO" id="GO:0005886">
    <property type="term" value="C:plasma membrane"/>
    <property type="evidence" value="ECO:0007669"/>
    <property type="project" value="UniProtKB-SubCell"/>
</dbReference>
<dbReference type="InterPro" id="IPR047817">
    <property type="entry name" value="ABC2_TM_bact-type"/>
</dbReference>
<dbReference type="PANTHER" id="PTHR30294:SF38">
    <property type="entry name" value="TRANSPORT PERMEASE PROTEIN"/>
    <property type="match status" value="1"/>
</dbReference>
<feature type="transmembrane region" description="Helical" evidence="8">
    <location>
        <begin position="20"/>
        <end position="40"/>
    </location>
</feature>
<evidence type="ECO:0000256" key="7">
    <source>
        <dbReference type="ARBA" id="ARBA00023136"/>
    </source>
</evidence>
<organism evidence="10 11">
    <name type="scientific">Flavobacterium aquaticum</name>
    <dbReference type="NCBI Taxonomy" id="1236486"/>
    <lineage>
        <taxon>Bacteria</taxon>
        <taxon>Pseudomonadati</taxon>
        <taxon>Bacteroidota</taxon>
        <taxon>Flavobacteriia</taxon>
        <taxon>Flavobacteriales</taxon>
        <taxon>Flavobacteriaceae</taxon>
        <taxon>Flavobacterium</taxon>
    </lineage>
</organism>
<dbReference type="RefSeq" id="WP_245902892.1">
    <property type="nucleotide sequence ID" value="NZ_QLMI01000001.1"/>
</dbReference>
<keyword evidence="6 8" id="KW-1133">Transmembrane helix</keyword>
<gene>
    <name evidence="10" type="ORF">B0I03_101132</name>
</gene>
<dbReference type="EMBL" id="QLMI01000001">
    <property type="protein sequence ID" value="RAK24975.1"/>
    <property type="molecule type" value="Genomic_DNA"/>
</dbReference>
<dbReference type="PROSITE" id="PS51012">
    <property type="entry name" value="ABC_TM2"/>
    <property type="match status" value="1"/>
</dbReference>
<evidence type="ECO:0000256" key="5">
    <source>
        <dbReference type="ARBA" id="ARBA00022692"/>
    </source>
</evidence>
<keyword evidence="5 8" id="KW-0812">Transmembrane</keyword>
<keyword evidence="3" id="KW-0813">Transport</keyword>
<protein>
    <submittedName>
        <fullName evidence="10">ABC-2 type transport system permease protein</fullName>
    </submittedName>
</protein>
<feature type="transmembrane region" description="Helical" evidence="8">
    <location>
        <begin position="233"/>
        <end position="253"/>
    </location>
</feature>
<reference evidence="10 11" key="1">
    <citation type="submission" date="2018-06" db="EMBL/GenBank/DDBJ databases">
        <title>Genomic Encyclopedia of Type Strains, Phase III (KMG-III): the genomes of soil and plant-associated and newly described type strains.</title>
        <authorList>
            <person name="Whitman W."/>
        </authorList>
    </citation>
    <scope>NUCLEOTIDE SEQUENCE [LARGE SCALE GENOMIC DNA]</scope>
    <source>
        <strain evidence="10 11">CGMCC 1.12398</strain>
    </source>
</reference>
<evidence type="ECO:0000256" key="6">
    <source>
        <dbReference type="ARBA" id="ARBA00022989"/>
    </source>
</evidence>
<evidence type="ECO:0000256" key="4">
    <source>
        <dbReference type="ARBA" id="ARBA00022475"/>
    </source>
</evidence>
<dbReference type="Gene3D" id="3.40.1710.10">
    <property type="entry name" value="abc type-2 transporter like domain"/>
    <property type="match status" value="1"/>
</dbReference>
<evidence type="ECO:0000256" key="2">
    <source>
        <dbReference type="ARBA" id="ARBA00007783"/>
    </source>
</evidence>
<sequence length="431" mass="48345">MMYKLWMSVYKEFLLLKRDFGGLIILFVMPLVLIITITLIQDSTFRTVTESKIPVVLIDNDKDEISKSVIENLNKSGQFEIVSSLDGKNLTENSAKEAVFKGKFQLAIIIPENLSKDLQLKVNQNVDKIISNFGIGDLSEEPKKDSLPQIINKKEVRLYFDPATQATFKSNVKSSIDKMISQIETKSIYATFQEQLGEGEEPIFEQESFITFKEIVPTVDNKEILPNSVQHNVPAWTLFAIFFIIVPLSINIVKEKGQGTQIRLLTNPVPYSIVIAGKTITYLVICMIQFYLMVLVGMYLFPYLSLPTLDLDGKFFLMSVVALFSGLAAIGFGILLGTIAKTQEQSAPFGATSVVILAAIGGVWVPVFAMPKVMQVISHISPMNWGLNAFYDVLLRKADAVEILPEIFLLLLFFIITIFIAIQYDKKKRAV</sequence>
<evidence type="ECO:0000256" key="3">
    <source>
        <dbReference type="ARBA" id="ARBA00022448"/>
    </source>
</evidence>
<evidence type="ECO:0000256" key="8">
    <source>
        <dbReference type="SAM" id="Phobius"/>
    </source>
</evidence>
<evidence type="ECO:0000256" key="1">
    <source>
        <dbReference type="ARBA" id="ARBA00004651"/>
    </source>
</evidence>
<evidence type="ECO:0000259" key="9">
    <source>
        <dbReference type="PROSITE" id="PS51012"/>
    </source>
</evidence>
<dbReference type="PANTHER" id="PTHR30294">
    <property type="entry name" value="MEMBRANE COMPONENT OF ABC TRANSPORTER YHHJ-RELATED"/>
    <property type="match status" value="1"/>
</dbReference>
<feature type="transmembrane region" description="Helical" evidence="8">
    <location>
        <begin position="280"/>
        <end position="303"/>
    </location>
</feature>